<sequence>MCSHGPNKESYEFFEKIENYIEKANLAESNAASTEDERECDSFVLSFGSNLKNSVTAKRICVQFRKLYYSLTELNCITNTVHNYEECRNFLNYWINFKLRKNIKNENNNFCHVYNGLESQITGRNGGYIILAFIYDINKDELDKMSKLYNLYEKYHKINAIINTEQDLDKNELATLSTQCCTDYNQASYICNDGIDNGNNSKFCQNLKTFRTKFEGLYENVNKRAPEYSHYFKSLPKCPNNKIMTTAVTGTVIGLIPLLGVLYKFTPMGQMFRSKNGILNKDISNNDEEMKKMPLIEQENEPLNFHQGTYNIKYQSL</sequence>
<dbReference type="VEuPathDB" id="PlasmoDB:PVPAM_000036300"/>
<protein>
    <submittedName>
        <fullName evidence="2">Vir protein, putative</fullName>
    </submittedName>
</protein>
<organism evidence="2 3">
    <name type="scientific">Plasmodium vivax</name>
    <name type="common">malaria parasite P. vivax</name>
    <dbReference type="NCBI Taxonomy" id="5855"/>
    <lineage>
        <taxon>Eukaryota</taxon>
        <taxon>Sar</taxon>
        <taxon>Alveolata</taxon>
        <taxon>Apicomplexa</taxon>
        <taxon>Aconoidasida</taxon>
        <taxon>Haemosporida</taxon>
        <taxon>Plasmodiidae</taxon>
        <taxon>Plasmodium</taxon>
        <taxon>Plasmodium (Plasmodium)</taxon>
    </lineage>
</organism>
<keyword evidence="1" id="KW-1133">Transmembrane helix</keyword>
<keyword evidence="1" id="KW-0812">Transmembrane</keyword>
<proteinExistence type="predicted"/>
<evidence type="ECO:0000256" key="1">
    <source>
        <dbReference type="SAM" id="Phobius"/>
    </source>
</evidence>
<name>A0A1G4EAS2_PLAVI</name>
<gene>
    <name evidence="2" type="ORF">PVC01_000105600</name>
</gene>
<dbReference type="Pfam" id="PF05795">
    <property type="entry name" value="Plasmodium_Vir"/>
    <property type="match status" value="1"/>
</dbReference>
<dbReference type="VEuPathDB" id="PlasmoDB:PVP01_0005510"/>
<reference evidence="2 3" key="1">
    <citation type="submission" date="2016-07" db="EMBL/GenBank/DDBJ databases">
        <authorList>
            <consortium name="Pathogen Informatics"/>
        </authorList>
    </citation>
    <scope>NUCLEOTIDE SEQUENCE [LARGE SCALE GENOMIC DNA]</scope>
</reference>
<dbReference type="AlphaFoldDB" id="A0A1G4EAS2"/>
<evidence type="ECO:0000313" key="3">
    <source>
        <dbReference type="Proteomes" id="UP000305196"/>
    </source>
</evidence>
<dbReference type="InterPro" id="IPR008780">
    <property type="entry name" value="Plasmodium_Vir"/>
</dbReference>
<evidence type="ECO:0000313" key="2">
    <source>
        <dbReference type="EMBL" id="SCA60726.1"/>
    </source>
</evidence>
<accession>A0A1G4EAS2</accession>
<feature type="transmembrane region" description="Helical" evidence="1">
    <location>
        <begin position="243"/>
        <end position="265"/>
    </location>
</feature>
<dbReference type="Proteomes" id="UP000305196">
    <property type="component" value="Unassembled WGS sequence"/>
</dbReference>
<dbReference type="EMBL" id="FLYI01000455">
    <property type="protein sequence ID" value="SCA60726.1"/>
    <property type="molecule type" value="Genomic_DNA"/>
</dbReference>
<keyword evidence="1" id="KW-0472">Membrane</keyword>